<dbReference type="Proteomes" id="UP001168528">
    <property type="component" value="Unassembled WGS sequence"/>
</dbReference>
<sequence length="593" mass="66515">MMQWSQLGVAETLSIAALAGAIWATYVFVVFRRHSLPEAGIRSALLAMALCCLCLIIYQPQYSVSKPGGKALLLTQSMPKIPDSLPVFALPDVKTTANVQEVPDLGFIERNHPEIQEIYVAGYTLEPAQAKNLQRLKVHFLEEEAPEGFNWLSYSRRIKQGEEFLVSGTYRHTTADTVKLGLSTIEGLQDSVRLVSGESRFSLQAQTQLAGNYMAALHIRTNDSVRTEFLPYTVEEKRPLHVLLLQGFPSFELNYLKDWIGQAKHHIQMRARISRDKYATQTININQDSGPKPPLSAENLADMDLLICDAESLRQLSAAENKRIQQAVANGLGLLVLADEAWLKNPQINSQTFPISPSTLLSFAPRQEPQAAQGKAMADKLPATFAANSLLIPVAYSREGEIIAAYRPDGKGRVGAMLVTATFPWLLQGETAVYNRLWTDILESFSRRQYGREIHLAEFPFIVKDFPAHFHSTDTVRAPAIIQYASGLQQHAMPKGGLPLTGKTSYQFIPVEEGWLQINYGEDTTSVHQVYVLPAHAWADLRQATWWRQNQQNLSVEAPDKTYAYPAWEDIPLLWFFLPLVASLSLLWWREKA</sequence>
<evidence type="ECO:0000313" key="3">
    <source>
        <dbReference type="Proteomes" id="UP001168528"/>
    </source>
</evidence>
<dbReference type="Gene3D" id="3.40.50.880">
    <property type="match status" value="1"/>
</dbReference>
<gene>
    <name evidence="2" type="ORF">Q0590_06255</name>
</gene>
<accession>A0ABT8R180</accession>
<evidence type="ECO:0000313" key="2">
    <source>
        <dbReference type="EMBL" id="MDO1445844.1"/>
    </source>
</evidence>
<organism evidence="2 3">
    <name type="scientific">Rhodocytophaga aerolata</name>
    <dbReference type="NCBI Taxonomy" id="455078"/>
    <lineage>
        <taxon>Bacteria</taxon>
        <taxon>Pseudomonadati</taxon>
        <taxon>Bacteroidota</taxon>
        <taxon>Cytophagia</taxon>
        <taxon>Cytophagales</taxon>
        <taxon>Rhodocytophagaceae</taxon>
        <taxon>Rhodocytophaga</taxon>
    </lineage>
</organism>
<name>A0ABT8R180_9BACT</name>
<protein>
    <submittedName>
        <fullName evidence="2">Uncharacterized protein</fullName>
    </submittedName>
</protein>
<keyword evidence="3" id="KW-1185">Reference proteome</keyword>
<dbReference type="SUPFAM" id="SSF52317">
    <property type="entry name" value="Class I glutamine amidotransferase-like"/>
    <property type="match status" value="1"/>
</dbReference>
<evidence type="ECO:0000256" key="1">
    <source>
        <dbReference type="SAM" id="Phobius"/>
    </source>
</evidence>
<reference evidence="2" key="1">
    <citation type="submission" date="2023-07" db="EMBL/GenBank/DDBJ databases">
        <title>The genome sequence of Rhodocytophaga aerolata KACC 12507.</title>
        <authorList>
            <person name="Zhang X."/>
        </authorList>
    </citation>
    <scope>NUCLEOTIDE SEQUENCE</scope>
    <source>
        <strain evidence="2">KACC 12507</strain>
    </source>
</reference>
<dbReference type="EMBL" id="JAUKPO010000002">
    <property type="protein sequence ID" value="MDO1445844.1"/>
    <property type="molecule type" value="Genomic_DNA"/>
</dbReference>
<keyword evidence="1" id="KW-0472">Membrane</keyword>
<feature type="transmembrane region" description="Helical" evidence="1">
    <location>
        <begin position="43"/>
        <end position="60"/>
    </location>
</feature>
<dbReference type="RefSeq" id="WP_302036642.1">
    <property type="nucleotide sequence ID" value="NZ_JAUKPO010000002.1"/>
</dbReference>
<comment type="caution">
    <text evidence="2">The sequence shown here is derived from an EMBL/GenBank/DDBJ whole genome shotgun (WGS) entry which is preliminary data.</text>
</comment>
<keyword evidence="1" id="KW-1133">Transmembrane helix</keyword>
<feature type="transmembrane region" description="Helical" evidence="1">
    <location>
        <begin position="571"/>
        <end position="589"/>
    </location>
</feature>
<dbReference type="InterPro" id="IPR029062">
    <property type="entry name" value="Class_I_gatase-like"/>
</dbReference>
<proteinExistence type="predicted"/>
<keyword evidence="1" id="KW-0812">Transmembrane</keyword>
<feature type="transmembrane region" description="Helical" evidence="1">
    <location>
        <begin position="12"/>
        <end position="31"/>
    </location>
</feature>